<reference evidence="5 6" key="1">
    <citation type="submission" date="2019-07" db="EMBL/GenBank/DDBJ databases">
        <title>Whole genome shotgun sequence of Cellulomonas aerilata NBRC 106308.</title>
        <authorList>
            <person name="Hosoyama A."/>
            <person name="Uohara A."/>
            <person name="Ohji S."/>
            <person name="Ichikawa N."/>
        </authorList>
    </citation>
    <scope>NUCLEOTIDE SEQUENCE [LARGE SCALE GENOMIC DNA]</scope>
    <source>
        <strain evidence="5 6">NBRC 106308</strain>
    </source>
</reference>
<dbReference type="InterPro" id="IPR028082">
    <property type="entry name" value="Peripla_BP_I"/>
</dbReference>
<dbReference type="Gene3D" id="1.10.260.40">
    <property type="entry name" value="lambda repressor-like DNA-binding domains"/>
    <property type="match status" value="1"/>
</dbReference>
<dbReference type="CDD" id="cd06267">
    <property type="entry name" value="PBP1_LacI_sugar_binding-like"/>
    <property type="match status" value="1"/>
</dbReference>
<comment type="caution">
    <text evidence="5">The sequence shown here is derived from an EMBL/GenBank/DDBJ whole genome shotgun (WGS) entry which is preliminary data.</text>
</comment>
<accession>A0A512DHN1</accession>
<dbReference type="CDD" id="cd01392">
    <property type="entry name" value="HTH_LacI"/>
    <property type="match status" value="1"/>
</dbReference>
<keyword evidence="1" id="KW-0805">Transcription regulation</keyword>
<dbReference type="OrthoDB" id="3510266at2"/>
<dbReference type="InterPro" id="IPR046335">
    <property type="entry name" value="LacI/GalR-like_sensor"/>
</dbReference>
<evidence type="ECO:0000313" key="6">
    <source>
        <dbReference type="Proteomes" id="UP000321181"/>
    </source>
</evidence>
<evidence type="ECO:0000259" key="4">
    <source>
        <dbReference type="PROSITE" id="PS50932"/>
    </source>
</evidence>
<evidence type="ECO:0000313" key="5">
    <source>
        <dbReference type="EMBL" id="GEO35710.1"/>
    </source>
</evidence>
<dbReference type="SMART" id="SM00354">
    <property type="entry name" value="HTH_LACI"/>
    <property type="match status" value="1"/>
</dbReference>
<protein>
    <submittedName>
        <fullName evidence="5">LacI family transcriptional regulator</fullName>
    </submittedName>
</protein>
<dbReference type="GO" id="GO:0003700">
    <property type="term" value="F:DNA-binding transcription factor activity"/>
    <property type="evidence" value="ECO:0007669"/>
    <property type="project" value="TreeGrafter"/>
</dbReference>
<dbReference type="AlphaFoldDB" id="A0A512DHN1"/>
<dbReference type="PROSITE" id="PS50932">
    <property type="entry name" value="HTH_LACI_2"/>
    <property type="match status" value="1"/>
</dbReference>
<dbReference type="InterPro" id="IPR010982">
    <property type="entry name" value="Lambda_DNA-bd_dom_sf"/>
</dbReference>
<dbReference type="InterPro" id="IPR000843">
    <property type="entry name" value="HTH_LacI"/>
</dbReference>
<keyword evidence="6" id="KW-1185">Reference proteome</keyword>
<evidence type="ECO:0000256" key="1">
    <source>
        <dbReference type="ARBA" id="ARBA00023015"/>
    </source>
</evidence>
<dbReference type="PROSITE" id="PS00356">
    <property type="entry name" value="HTH_LACI_1"/>
    <property type="match status" value="1"/>
</dbReference>
<evidence type="ECO:0000256" key="2">
    <source>
        <dbReference type="ARBA" id="ARBA00023125"/>
    </source>
</evidence>
<dbReference type="Pfam" id="PF13377">
    <property type="entry name" value="Peripla_BP_3"/>
    <property type="match status" value="1"/>
</dbReference>
<sequence>MASIKDVAALAQVSTATASRALSGRGPVSPDARERVLRASAQLKFVPSANAAGLASGRSRNIGVIVPGVDRWFFAKVVRGISEELLDRGYDLSLYTTGGSHDHQEKVLEDYLLRQRLDAVVPVALELTRRERAHLLSIGRPVVGVGGAMAGVCTVGIDQEAAGALATGHLIGLGHRSIAHITAGTDPNRDFALTGTRRSGFEHAMARAGLEVRPSWLVVSDFTLNDAYARSKLLLASPERPTAVFAASDEMAAGTILAARDLGLRVPADLSVVGVDGHELGEVFGLTTVQQFPERQGARAAALLMQQLGPEGAVGDPHHETVPTEFVVRSSTAAPVRPGPA</sequence>
<evidence type="ECO:0000256" key="3">
    <source>
        <dbReference type="ARBA" id="ARBA00023163"/>
    </source>
</evidence>
<keyword evidence="2" id="KW-0238">DNA-binding</keyword>
<dbReference type="GO" id="GO:0000976">
    <property type="term" value="F:transcription cis-regulatory region binding"/>
    <property type="evidence" value="ECO:0007669"/>
    <property type="project" value="TreeGrafter"/>
</dbReference>
<dbReference type="Gene3D" id="3.40.50.2300">
    <property type="match status" value="2"/>
</dbReference>
<proteinExistence type="predicted"/>
<dbReference type="RefSeq" id="WP_146906760.1">
    <property type="nucleotide sequence ID" value="NZ_BAAARM010000007.1"/>
</dbReference>
<dbReference type="EMBL" id="BJYY01000022">
    <property type="protein sequence ID" value="GEO35710.1"/>
    <property type="molecule type" value="Genomic_DNA"/>
</dbReference>
<dbReference type="SUPFAM" id="SSF47413">
    <property type="entry name" value="lambda repressor-like DNA-binding domains"/>
    <property type="match status" value="1"/>
</dbReference>
<dbReference type="Proteomes" id="UP000321181">
    <property type="component" value="Unassembled WGS sequence"/>
</dbReference>
<dbReference type="SUPFAM" id="SSF53822">
    <property type="entry name" value="Periplasmic binding protein-like I"/>
    <property type="match status" value="1"/>
</dbReference>
<gene>
    <name evidence="5" type="ORF">CAE01nite_34350</name>
</gene>
<feature type="domain" description="HTH lacI-type" evidence="4">
    <location>
        <begin position="2"/>
        <end position="56"/>
    </location>
</feature>
<dbReference type="Pfam" id="PF00356">
    <property type="entry name" value="LacI"/>
    <property type="match status" value="1"/>
</dbReference>
<dbReference type="PANTHER" id="PTHR30146:SF153">
    <property type="entry name" value="LACTOSE OPERON REPRESSOR"/>
    <property type="match status" value="1"/>
</dbReference>
<organism evidence="5 6">
    <name type="scientific">Cellulomonas aerilata</name>
    <dbReference type="NCBI Taxonomy" id="515326"/>
    <lineage>
        <taxon>Bacteria</taxon>
        <taxon>Bacillati</taxon>
        <taxon>Actinomycetota</taxon>
        <taxon>Actinomycetes</taxon>
        <taxon>Micrococcales</taxon>
        <taxon>Cellulomonadaceae</taxon>
        <taxon>Cellulomonas</taxon>
    </lineage>
</organism>
<keyword evidence="3" id="KW-0804">Transcription</keyword>
<dbReference type="PANTHER" id="PTHR30146">
    <property type="entry name" value="LACI-RELATED TRANSCRIPTIONAL REPRESSOR"/>
    <property type="match status" value="1"/>
</dbReference>
<name>A0A512DHN1_9CELL</name>